<keyword evidence="2" id="KW-1185">Reference proteome</keyword>
<dbReference type="SUPFAM" id="SSF55961">
    <property type="entry name" value="Bet v1-like"/>
    <property type="match status" value="1"/>
</dbReference>
<dbReference type="Pfam" id="PF10604">
    <property type="entry name" value="Polyketide_cyc2"/>
    <property type="match status" value="1"/>
</dbReference>
<dbReference type="KEGG" id="ahg:AHOG_22825"/>
<dbReference type="PANTHER" id="PTHR39683">
    <property type="entry name" value="CONSERVED PROTEIN TB16.3"/>
    <property type="match status" value="1"/>
</dbReference>
<gene>
    <name evidence="1" type="ORF">AHOG_22825</name>
</gene>
<dbReference type="RefSeq" id="WP_093943192.1">
    <property type="nucleotide sequence ID" value="NZ_CP022521.1"/>
</dbReference>
<organism evidence="1 2">
    <name type="scientific">Actinoalloteichus hoggarensis</name>
    <dbReference type="NCBI Taxonomy" id="1470176"/>
    <lineage>
        <taxon>Bacteria</taxon>
        <taxon>Bacillati</taxon>
        <taxon>Actinomycetota</taxon>
        <taxon>Actinomycetes</taxon>
        <taxon>Pseudonocardiales</taxon>
        <taxon>Pseudonocardiaceae</taxon>
        <taxon>Actinoalloteichus</taxon>
    </lineage>
</organism>
<dbReference type="CDD" id="cd07819">
    <property type="entry name" value="SRPBCC_2"/>
    <property type="match status" value="1"/>
</dbReference>
<sequence>MADESTQSLVIDAPATRIMGVIADFAAYPEWAGNLKSTEVLAEDDDGRARQVRFSLDAGVLKDKYALAYEWASDGLSVSWTLVEGQMQKAQRGSYRLDPKGPEGPTTVTYTLSVDLTIPMIGLFKRKAEKVVMDTALKELKRRVEGDSDPARPE</sequence>
<name>A0A221W8E1_9PSEU</name>
<reference evidence="1 2" key="1">
    <citation type="submission" date="2017-07" db="EMBL/GenBank/DDBJ databases">
        <title>Complete genome sequence of Actinoalloteichus hoggarensis DSM 45943, type strain of Actinoalloteichus hoggarensis.</title>
        <authorList>
            <person name="Ruckert C."/>
            <person name="Nouioui I."/>
            <person name="Willmese J."/>
            <person name="van Wezel G."/>
            <person name="Klenk H.-P."/>
            <person name="Kalinowski J."/>
            <person name="Zotchev S.B."/>
        </authorList>
    </citation>
    <scope>NUCLEOTIDE SEQUENCE [LARGE SCALE GENOMIC DNA]</scope>
    <source>
        <strain evidence="1 2">DSM 45943</strain>
    </source>
</reference>
<proteinExistence type="predicted"/>
<protein>
    <submittedName>
        <fullName evidence="1">Polyketide cyclase / dehydrase and lipid transport</fullName>
    </submittedName>
</protein>
<evidence type="ECO:0000313" key="2">
    <source>
        <dbReference type="Proteomes" id="UP000204221"/>
    </source>
</evidence>
<dbReference type="OrthoDB" id="5243015at2"/>
<accession>A0A221W8E1</accession>
<dbReference type="InterPro" id="IPR019587">
    <property type="entry name" value="Polyketide_cyclase/dehydratase"/>
</dbReference>
<dbReference type="Gene3D" id="3.30.530.20">
    <property type="match status" value="1"/>
</dbReference>
<dbReference type="EMBL" id="CP022521">
    <property type="protein sequence ID" value="ASO22178.1"/>
    <property type="molecule type" value="Genomic_DNA"/>
</dbReference>
<evidence type="ECO:0000313" key="1">
    <source>
        <dbReference type="EMBL" id="ASO22178.1"/>
    </source>
</evidence>
<dbReference type="AlphaFoldDB" id="A0A221W8E1"/>
<dbReference type="PANTHER" id="PTHR39683:SF4">
    <property type="entry name" value="COENZYME Q-BINDING PROTEIN COQ10 START DOMAIN-CONTAINING PROTEIN"/>
    <property type="match status" value="1"/>
</dbReference>
<dbReference type="InterPro" id="IPR023393">
    <property type="entry name" value="START-like_dom_sf"/>
</dbReference>
<dbReference type="Proteomes" id="UP000204221">
    <property type="component" value="Chromosome"/>
</dbReference>